<dbReference type="InterPro" id="IPR021284">
    <property type="entry name" value="DUF2750"/>
</dbReference>
<name>A0A1A8TSZ1_9GAMM</name>
<sequence length="135" mass="15327">MRPLIGQNMKVNPKQIESVTALAGPKRYEHFVKVIADWEEVWGLYKDGWALASTDDGQQVFPLWPAKEYADLCAKKEWSGYEPESFSLEDFMNELLPNLKNDGVLPGIFYTPSDNGVTPSVDQLLADLNEELENY</sequence>
<dbReference type="Proteomes" id="UP000092544">
    <property type="component" value="Unassembled WGS sequence"/>
</dbReference>
<evidence type="ECO:0008006" key="3">
    <source>
        <dbReference type="Google" id="ProtNLM"/>
    </source>
</evidence>
<reference evidence="1 2" key="1">
    <citation type="submission" date="2016-06" db="EMBL/GenBank/DDBJ databases">
        <authorList>
            <person name="Kjaerup R.B."/>
            <person name="Dalgaard T.S."/>
            <person name="Juul-Madsen H.R."/>
        </authorList>
    </citation>
    <scope>NUCLEOTIDE SEQUENCE [LARGE SCALE GENOMIC DNA]</scope>
    <source>
        <strain evidence="1 2">CECT 8886</strain>
    </source>
</reference>
<dbReference type="EMBL" id="FLOB01000013">
    <property type="protein sequence ID" value="SBS36454.1"/>
    <property type="molecule type" value="Genomic_DNA"/>
</dbReference>
<accession>A0A1A8TSZ1</accession>
<protein>
    <recommendedName>
        <fullName evidence="3">DUF2750 domain-containing protein</fullName>
    </recommendedName>
</protein>
<gene>
    <name evidence="1" type="ORF">MSP8886_03694</name>
</gene>
<dbReference type="AlphaFoldDB" id="A0A1A8TSZ1"/>
<evidence type="ECO:0000313" key="1">
    <source>
        <dbReference type="EMBL" id="SBS36454.1"/>
    </source>
</evidence>
<evidence type="ECO:0000313" key="2">
    <source>
        <dbReference type="Proteomes" id="UP000092544"/>
    </source>
</evidence>
<organism evidence="1 2">
    <name type="scientific">Marinomonas spartinae</name>
    <dbReference type="NCBI Taxonomy" id="1792290"/>
    <lineage>
        <taxon>Bacteria</taxon>
        <taxon>Pseudomonadati</taxon>
        <taxon>Pseudomonadota</taxon>
        <taxon>Gammaproteobacteria</taxon>
        <taxon>Oceanospirillales</taxon>
        <taxon>Oceanospirillaceae</taxon>
        <taxon>Marinomonas</taxon>
    </lineage>
</organism>
<dbReference type="STRING" id="1792290.MSP8886_03694"/>
<dbReference type="Pfam" id="PF11042">
    <property type="entry name" value="DUF2750"/>
    <property type="match status" value="1"/>
</dbReference>
<keyword evidence="2" id="KW-1185">Reference proteome</keyword>
<proteinExistence type="predicted"/>